<dbReference type="Proteomes" id="UP000007752">
    <property type="component" value="Chromosome 5"/>
</dbReference>
<dbReference type="Pfam" id="PF03140">
    <property type="entry name" value="DUF247"/>
    <property type="match status" value="2"/>
</dbReference>
<evidence type="ECO:0000256" key="1">
    <source>
        <dbReference type="SAM" id="MobiDB-lite"/>
    </source>
</evidence>
<reference evidence="2" key="1">
    <citation type="journal article" date="2005" name="PLoS Biol.">
        <title>The genomes of Oryza sativa: a history of duplications.</title>
        <authorList>
            <person name="Yu J."/>
            <person name="Wang J."/>
            <person name="Lin W."/>
            <person name="Li S."/>
            <person name="Li H."/>
            <person name="Zhou J."/>
            <person name="Ni P."/>
            <person name="Dong W."/>
            <person name="Hu S."/>
            <person name="Zeng C."/>
            <person name="Zhang J."/>
            <person name="Zhang Y."/>
            <person name="Li R."/>
            <person name="Xu Z."/>
            <person name="Li S."/>
            <person name="Li X."/>
            <person name="Zheng H."/>
            <person name="Cong L."/>
            <person name="Lin L."/>
            <person name="Yin J."/>
            <person name="Geng J."/>
            <person name="Li G."/>
            <person name="Shi J."/>
            <person name="Liu J."/>
            <person name="Lv H."/>
            <person name="Li J."/>
            <person name="Wang J."/>
            <person name="Deng Y."/>
            <person name="Ran L."/>
            <person name="Shi X."/>
            <person name="Wang X."/>
            <person name="Wu Q."/>
            <person name="Li C."/>
            <person name="Ren X."/>
            <person name="Wang J."/>
            <person name="Wang X."/>
            <person name="Li D."/>
            <person name="Liu D."/>
            <person name="Zhang X."/>
            <person name="Ji Z."/>
            <person name="Zhao W."/>
            <person name="Sun Y."/>
            <person name="Zhang Z."/>
            <person name="Bao J."/>
            <person name="Han Y."/>
            <person name="Dong L."/>
            <person name="Ji J."/>
            <person name="Chen P."/>
            <person name="Wu S."/>
            <person name="Liu J."/>
            <person name="Xiao Y."/>
            <person name="Bu D."/>
            <person name="Tan J."/>
            <person name="Yang L."/>
            <person name="Ye C."/>
            <person name="Zhang J."/>
            <person name="Xu J."/>
            <person name="Zhou Y."/>
            <person name="Yu Y."/>
            <person name="Zhang B."/>
            <person name="Zhuang S."/>
            <person name="Wei H."/>
            <person name="Liu B."/>
            <person name="Lei M."/>
            <person name="Yu H."/>
            <person name="Li Y."/>
            <person name="Xu H."/>
            <person name="Wei S."/>
            <person name="He X."/>
            <person name="Fang L."/>
            <person name="Zhang Z."/>
            <person name="Zhang Y."/>
            <person name="Huang X."/>
            <person name="Su Z."/>
            <person name="Tong W."/>
            <person name="Li J."/>
            <person name="Tong Z."/>
            <person name="Li S."/>
            <person name="Ye J."/>
            <person name="Wang L."/>
            <person name="Fang L."/>
            <person name="Lei T."/>
            <person name="Chen C."/>
            <person name="Chen H."/>
            <person name="Xu Z."/>
            <person name="Li H."/>
            <person name="Huang H."/>
            <person name="Zhang F."/>
            <person name="Xu H."/>
            <person name="Li N."/>
            <person name="Zhao C."/>
            <person name="Li S."/>
            <person name="Dong L."/>
            <person name="Huang Y."/>
            <person name="Li L."/>
            <person name="Xi Y."/>
            <person name="Qi Q."/>
            <person name="Li W."/>
            <person name="Zhang B."/>
            <person name="Hu W."/>
            <person name="Zhang Y."/>
            <person name="Tian X."/>
            <person name="Jiao Y."/>
            <person name="Liang X."/>
            <person name="Jin J."/>
            <person name="Gao L."/>
            <person name="Zheng W."/>
            <person name="Hao B."/>
            <person name="Liu S."/>
            <person name="Wang W."/>
            <person name="Yuan L."/>
            <person name="Cao M."/>
            <person name="McDermott J."/>
            <person name="Samudrala R."/>
            <person name="Wang J."/>
            <person name="Wong G.K."/>
            <person name="Yang H."/>
        </authorList>
    </citation>
    <scope>NUCLEOTIDE SEQUENCE [LARGE SCALE GENOMIC DNA]</scope>
</reference>
<accession>B9FLU5</accession>
<gene>
    <name evidence="2" type="ORF">OsJ_19713</name>
</gene>
<dbReference type="EMBL" id="CM000142">
    <property type="protein sequence ID" value="EEE64856.1"/>
    <property type="molecule type" value="Genomic_DNA"/>
</dbReference>
<dbReference type="PANTHER" id="PTHR31170">
    <property type="entry name" value="BNAC04G53230D PROTEIN"/>
    <property type="match status" value="1"/>
</dbReference>
<dbReference type="PANTHER" id="PTHR31170:SF25">
    <property type="entry name" value="BNAA09G04570D PROTEIN"/>
    <property type="match status" value="1"/>
</dbReference>
<organism evidence="2">
    <name type="scientific">Oryza sativa subsp. japonica</name>
    <name type="common">Rice</name>
    <dbReference type="NCBI Taxonomy" id="39947"/>
    <lineage>
        <taxon>Eukaryota</taxon>
        <taxon>Viridiplantae</taxon>
        <taxon>Streptophyta</taxon>
        <taxon>Embryophyta</taxon>
        <taxon>Tracheophyta</taxon>
        <taxon>Spermatophyta</taxon>
        <taxon>Magnoliopsida</taxon>
        <taxon>Liliopsida</taxon>
        <taxon>Poales</taxon>
        <taxon>Poaceae</taxon>
        <taxon>BOP clade</taxon>
        <taxon>Oryzoideae</taxon>
        <taxon>Oryzeae</taxon>
        <taxon>Oryzinae</taxon>
        <taxon>Oryza</taxon>
        <taxon>Oryza sativa</taxon>
    </lineage>
</organism>
<reference evidence="2" key="2">
    <citation type="submission" date="2008-12" db="EMBL/GenBank/DDBJ databases">
        <title>Improved gene annotation of the rice (Oryza sativa) genomes.</title>
        <authorList>
            <person name="Wang J."/>
            <person name="Li R."/>
            <person name="Fan W."/>
            <person name="Huang Q."/>
            <person name="Zhang J."/>
            <person name="Zhou Y."/>
            <person name="Hu Y."/>
            <person name="Zi S."/>
            <person name="Li J."/>
            <person name="Ni P."/>
            <person name="Zheng H."/>
            <person name="Zhang Y."/>
            <person name="Zhao M."/>
            <person name="Hao Q."/>
            <person name="McDermott J."/>
            <person name="Samudrala R."/>
            <person name="Kristiansen K."/>
            <person name="Wong G.K.-S."/>
        </authorList>
    </citation>
    <scope>NUCLEOTIDE SEQUENCE</scope>
</reference>
<proteinExistence type="predicted"/>
<sequence length="283" mass="31572">MNSDELHQDAIGIDPGACSSRPRQWRHWSRAHAVVAQFLEHDDEGIINWRKDCKHPPCYWASCGRHQYKTWPLLVLCTLLVSMIEQPITMPSKMKTDNVINDMVLRFVSMTRDPPLITGDALALHPIDVCHRSLLHGTPPPPPPSTGRKRQREDEFVPSVTELEQAGVHFSRSPTRSLRDISFRPGDDVRLLSGGVVSNGLGSDKAVARMFNRLAKNAVLDRRSPLRGVQGQVNDHRENAWNEWWATAGAEGGAATGRGKLLSSSRASYIYANPEIARGAEIY</sequence>
<protein>
    <submittedName>
        <fullName evidence="2">Uncharacterized protein</fullName>
    </submittedName>
</protein>
<feature type="region of interest" description="Disordered" evidence="1">
    <location>
        <begin position="133"/>
        <end position="155"/>
    </location>
</feature>
<name>B9FLU5_ORYSJ</name>
<dbReference type="InterPro" id="IPR004158">
    <property type="entry name" value="DUF247_pln"/>
</dbReference>
<dbReference type="AlphaFoldDB" id="B9FLU5"/>
<evidence type="ECO:0000313" key="2">
    <source>
        <dbReference type="EMBL" id="EEE64856.1"/>
    </source>
</evidence>